<proteinExistence type="predicted"/>
<sequence>MGEVSFKRFKILLIPYSVLLLAFYATFTWIAPQLGTSSVYDPLNYILTGIHFILLLLFLRQQWRPEYSVKQKISGSLVLILMGPIGFWIWLAYRGRLA</sequence>
<reference evidence="2 3" key="1">
    <citation type="submission" date="2020-08" db="EMBL/GenBank/DDBJ databases">
        <title>Croceimicrobium hydrocarbonivorans gen. nov., sp. nov., a novel marine bacterium isolated from a bacterial consortium that degrades polyethylene terephthalate.</title>
        <authorList>
            <person name="Liu R."/>
        </authorList>
    </citation>
    <scope>NUCLEOTIDE SEQUENCE [LARGE SCALE GENOMIC DNA]</scope>
    <source>
        <strain evidence="2 3">A20-9</strain>
    </source>
</reference>
<keyword evidence="3" id="KW-1185">Reference proteome</keyword>
<feature type="transmembrane region" description="Helical" evidence="1">
    <location>
        <begin position="12"/>
        <end position="31"/>
    </location>
</feature>
<evidence type="ECO:0000313" key="2">
    <source>
        <dbReference type="EMBL" id="QNR24707.1"/>
    </source>
</evidence>
<dbReference type="Proteomes" id="UP000516305">
    <property type="component" value="Chromosome"/>
</dbReference>
<gene>
    <name evidence="2" type="ORF">H4K34_02360</name>
</gene>
<dbReference type="AlphaFoldDB" id="A0A7H0VG59"/>
<keyword evidence="1" id="KW-1133">Transmembrane helix</keyword>
<feature type="transmembrane region" description="Helical" evidence="1">
    <location>
        <begin position="43"/>
        <end position="61"/>
    </location>
</feature>
<dbReference type="EMBL" id="CP060139">
    <property type="protein sequence ID" value="QNR24707.1"/>
    <property type="molecule type" value="Genomic_DNA"/>
</dbReference>
<accession>A0A7H0VG59</accession>
<evidence type="ECO:0000256" key="1">
    <source>
        <dbReference type="SAM" id="Phobius"/>
    </source>
</evidence>
<name>A0A7H0VG59_9FLAO</name>
<keyword evidence="1" id="KW-0472">Membrane</keyword>
<dbReference type="RefSeq" id="WP_210759234.1">
    <property type="nucleotide sequence ID" value="NZ_CP060139.1"/>
</dbReference>
<organism evidence="2 3">
    <name type="scientific">Croceimicrobium hydrocarbonivorans</name>
    <dbReference type="NCBI Taxonomy" id="2761580"/>
    <lineage>
        <taxon>Bacteria</taxon>
        <taxon>Pseudomonadati</taxon>
        <taxon>Bacteroidota</taxon>
        <taxon>Flavobacteriia</taxon>
        <taxon>Flavobacteriales</taxon>
        <taxon>Owenweeksiaceae</taxon>
        <taxon>Croceimicrobium</taxon>
    </lineage>
</organism>
<dbReference type="KEGG" id="chyd:H4K34_02360"/>
<feature type="transmembrane region" description="Helical" evidence="1">
    <location>
        <begin position="73"/>
        <end position="93"/>
    </location>
</feature>
<keyword evidence="1" id="KW-0812">Transmembrane</keyword>
<protein>
    <submittedName>
        <fullName evidence="2">Uncharacterized protein</fullName>
    </submittedName>
</protein>
<evidence type="ECO:0000313" key="3">
    <source>
        <dbReference type="Proteomes" id="UP000516305"/>
    </source>
</evidence>